<accession>A0A0A9DZ13</accession>
<name>A0A0A9DZ13_ARUDO</name>
<proteinExistence type="predicted"/>
<reference evidence="1" key="2">
    <citation type="journal article" date="2015" name="Data Brief">
        <title>Shoot transcriptome of the giant reed, Arundo donax.</title>
        <authorList>
            <person name="Barrero R.A."/>
            <person name="Guerrero F.D."/>
            <person name="Moolhuijzen P."/>
            <person name="Goolsby J.A."/>
            <person name="Tidwell J."/>
            <person name="Bellgard S.E."/>
            <person name="Bellgard M.I."/>
        </authorList>
    </citation>
    <scope>NUCLEOTIDE SEQUENCE</scope>
    <source>
        <tissue evidence="1">Shoot tissue taken approximately 20 cm above the soil surface</tissue>
    </source>
</reference>
<organism evidence="1">
    <name type="scientific">Arundo donax</name>
    <name type="common">Giant reed</name>
    <name type="synonym">Donax arundinaceus</name>
    <dbReference type="NCBI Taxonomy" id="35708"/>
    <lineage>
        <taxon>Eukaryota</taxon>
        <taxon>Viridiplantae</taxon>
        <taxon>Streptophyta</taxon>
        <taxon>Embryophyta</taxon>
        <taxon>Tracheophyta</taxon>
        <taxon>Spermatophyta</taxon>
        <taxon>Magnoliopsida</taxon>
        <taxon>Liliopsida</taxon>
        <taxon>Poales</taxon>
        <taxon>Poaceae</taxon>
        <taxon>PACMAD clade</taxon>
        <taxon>Arundinoideae</taxon>
        <taxon>Arundineae</taxon>
        <taxon>Arundo</taxon>
    </lineage>
</organism>
<evidence type="ECO:0000313" key="1">
    <source>
        <dbReference type="EMBL" id="JAD93799.1"/>
    </source>
</evidence>
<reference evidence="1" key="1">
    <citation type="submission" date="2014-09" db="EMBL/GenBank/DDBJ databases">
        <authorList>
            <person name="Magalhaes I.L.F."/>
            <person name="Oliveira U."/>
            <person name="Santos F.R."/>
            <person name="Vidigal T.H.D.A."/>
            <person name="Brescovit A.D."/>
            <person name="Santos A.J."/>
        </authorList>
    </citation>
    <scope>NUCLEOTIDE SEQUENCE</scope>
    <source>
        <tissue evidence="1">Shoot tissue taken approximately 20 cm above the soil surface</tissue>
    </source>
</reference>
<dbReference type="EMBL" id="GBRH01204096">
    <property type="protein sequence ID" value="JAD93799.1"/>
    <property type="molecule type" value="Transcribed_RNA"/>
</dbReference>
<sequence>MRLLCCVNYSAENTVQVSQPHADRNWCFNSHVLAHSG</sequence>
<protein>
    <submittedName>
        <fullName evidence="1">Uncharacterized protein</fullName>
    </submittedName>
</protein>
<dbReference type="AlphaFoldDB" id="A0A0A9DZ13"/>